<dbReference type="EMBL" id="JNGW01000096">
    <property type="protein sequence ID" value="KDR51725.1"/>
    <property type="molecule type" value="Genomic_DNA"/>
</dbReference>
<keyword evidence="3" id="KW-1185">Reference proteome</keyword>
<name>A0A069QG20_HOYLO</name>
<organism evidence="2 3">
    <name type="scientific">Hoylesella loescheii DSM 19665 = JCM 12249 = ATCC 15930</name>
    <dbReference type="NCBI Taxonomy" id="1122985"/>
    <lineage>
        <taxon>Bacteria</taxon>
        <taxon>Pseudomonadati</taxon>
        <taxon>Bacteroidota</taxon>
        <taxon>Bacteroidia</taxon>
        <taxon>Bacteroidales</taxon>
        <taxon>Prevotellaceae</taxon>
        <taxon>Hoylesella</taxon>
    </lineage>
</organism>
<feature type="domain" description="Helix-turn-helix" evidence="1">
    <location>
        <begin position="22"/>
        <end position="70"/>
    </location>
</feature>
<dbReference type="InterPro" id="IPR009061">
    <property type="entry name" value="DNA-bd_dom_put_sf"/>
</dbReference>
<dbReference type="RefSeq" id="WP_018967397.1">
    <property type="nucleotide sequence ID" value="NZ_KB899214.1"/>
</dbReference>
<dbReference type="HOGENOM" id="CLU_140176_0_3_10"/>
<dbReference type="eggNOG" id="COG3311">
    <property type="taxonomic scope" value="Bacteria"/>
</dbReference>
<dbReference type="GO" id="GO:0003677">
    <property type="term" value="F:DNA binding"/>
    <property type="evidence" value="ECO:0007669"/>
    <property type="project" value="InterPro"/>
</dbReference>
<accession>A0A069QG20</accession>
<gene>
    <name evidence="2" type="ORF">HMPREF1991_02238</name>
</gene>
<proteinExistence type="predicted"/>
<dbReference type="SUPFAM" id="SSF46955">
    <property type="entry name" value="Putative DNA-binding domain"/>
    <property type="match status" value="1"/>
</dbReference>
<dbReference type="InterPro" id="IPR010093">
    <property type="entry name" value="SinI_DNA-bd"/>
</dbReference>
<dbReference type="Pfam" id="PF12728">
    <property type="entry name" value="HTH_17"/>
    <property type="match status" value="1"/>
</dbReference>
<reference evidence="2 3" key="1">
    <citation type="submission" date="2013-08" db="EMBL/GenBank/DDBJ databases">
        <authorList>
            <person name="Weinstock G."/>
            <person name="Sodergren E."/>
            <person name="Wylie T."/>
            <person name="Fulton L."/>
            <person name="Fulton R."/>
            <person name="Fronick C."/>
            <person name="O'Laughlin M."/>
            <person name="Godfrey J."/>
            <person name="Miner T."/>
            <person name="Herter B."/>
            <person name="Appelbaum E."/>
            <person name="Cordes M."/>
            <person name="Lek S."/>
            <person name="Wollam A."/>
            <person name="Pepin K.H."/>
            <person name="Palsikar V.B."/>
            <person name="Mitreva M."/>
            <person name="Wilson R.K."/>
        </authorList>
    </citation>
    <scope>NUCLEOTIDE SEQUENCE [LARGE SCALE GENOMIC DNA]</scope>
    <source>
        <strain evidence="2 3">ATCC 15930</strain>
    </source>
</reference>
<dbReference type="NCBIfam" id="TIGR01764">
    <property type="entry name" value="excise"/>
    <property type="match status" value="1"/>
</dbReference>
<dbReference type="InterPro" id="IPR041657">
    <property type="entry name" value="HTH_17"/>
</dbReference>
<comment type="caution">
    <text evidence="2">The sequence shown here is derived from an EMBL/GenBank/DDBJ whole genome shotgun (WGS) entry which is preliminary data.</text>
</comment>
<evidence type="ECO:0000259" key="1">
    <source>
        <dbReference type="Pfam" id="PF12728"/>
    </source>
</evidence>
<protein>
    <submittedName>
        <fullName evidence="2">DNA binding domain, excisionase family</fullName>
    </submittedName>
</protein>
<sequence>MEVNERLARIERLITIGSKNVFTTDEVALLLGISTSRVRHMVCDREIPHYRRGNKVYFKKSEIEDWQLSQRVPTNEEINNKATTHVALNRM</sequence>
<dbReference type="Proteomes" id="UP000027442">
    <property type="component" value="Unassembled WGS sequence"/>
</dbReference>
<evidence type="ECO:0000313" key="2">
    <source>
        <dbReference type="EMBL" id="KDR51725.1"/>
    </source>
</evidence>
<dbReference type="PATRIC" id="fig|1122985.7.peg.2319"/>
<evidence type="ECO:0000313" key="3">
    <source>
        <dbReference type="Proteomes" id="UP000027442"/>
    </source>
</evidence>
<dbReference type="AlphaFoldDB" id="A0A069QG20"/>